<reference evidence="1" key="1">
    <citation type="submission" date="2018-07" db="EMBL/GenBank/DDBJ databases">
        <authorList>
            <person name="Quirk P.G."/>
            <person name="Krulwich T.A."/>
        </authorList>
    </citation>
    <scope>NUCLEOTIDE SEQUENCE</scope>
</reference>
<gene>
    <name evidence="1" type="primary">orf123</name>
</gene>
<reference evidence="1" key="2">
    <citation type="journal article" date="2019" name="Mol. Phylogenet. Evol.">
        <title>Reassessment of the classification of bryopsidales (chlorophyta) based on chloroplast phylogenomic analyses.</title>
        <authorList>
            <person name="Cremen M.C."/>
            <person name="Leliaert F."/>
            <person name="West J."/>
            <person name="Lam D.W."/>
            <person name="Shimada S."/>
            <person name="Lopez-Bautista J.M."/>
            <person name="Verbruggen H."/>
        </authorList>
    </citation>
    <scope>NUCLEOTIDE SEQUENCE</scope>
</reference>
<keyword evidence="1" id="KW-0150">Chloroplast</keyword>
<protein>
    <submittedName>
        <fullName evidence="1">Uncharacterized protein</fullName>
    </submittedName>
</protein>
<name>A0A386B1C6_9CHLO</name>
<evidence type="ECO:0000313" key="1">
    <source>
        <dbReference type="EMBL" id="AYC65501.1"/>
    </source>
</evidence>
<dbReference type="GeneID" id="38279401"/>
<keyword evidence="1" id="KW-0934">Plastid</keyword>
<organism evidence="1">
    <name type="scientific">Rhipiliopsis peltata</name>
    <dbReference type="NCBI Taxonomy" id="2320810"/>
    <lineage>
        <taxon>Eukaryota</taxon>
        <taxon>Viridiplantae</taxon>
        <taxon>Chlorophyta</taxon>
        <taxon>core chlorophytes</taxon>
        <taxon>Ulvophyceae</taxon>
        <taxon>TCBD clade</taxon>
        <taxon>Bryopsidales</taxon>
        <taxon>Halimedineae</taxon>
        <taxon>Halimedaceae</taxon>
        <taxon>Rhipiliopsideae</taxon>
        <taxon>Rhipiliopsis</taxon>
    </lineage>
</organism>
<geneLocation type="chloroplast" evidence="1"/>
<accession>A0A386B1C6</accession>
<sequence>MNYGQTIIPLCKRIKFTQFKIKYYDLYLIFKRFNNDFSSSSFRSWIQKILNIEFESFSRSPNWEAEAFIQLVLKYTKKLIALYDHIIVSEYIWVNMFTKKEVKLLDYYQKYDQPLIEKVIEGC</sequence>
<dbReference type="AlphaFoldDB" id="A0A386B1C6"/>
<dbReference type="EMBL" id="MH591110">
    <property type="protein sequence ID" value="AYC65501.1"/>
    <property type="molecule type" value="Genomic_DNA"/>
</dbReference>
<dbReference type="RefSeq" id="YP_009519521.1">
    <property type="nucleotide sequence ID" value="NC_039526.1"/>
</dbReference>
<proteinExistence type="predicted"/>